<evidence type="ECO:0000313" key="2">
    <source>
        <dbReference type="Proteomes" id="UP000235405"/>
    </source>
</evidence>
<dbReference type="EMBL" id="MCSW01000147">
    <property type="protein sequence ID" value="PMF23404.1"/>
    <property type="molecule type" value="Genomic_DNA"/>
</dbReference>
<gene>
    <name evidence="1" type="ORF">BCV19_04340</name>
</gene>
<dbReference type="RefSeq" id="WP_102482173.1">
    <property type="nucleotide sequence ID" value="NZ_MCSW01000147.1"/>
</dbReference>
<name>A0A2N7CH17_VIBSP</name>
<reference evidence="2" key="1">
    <citation type="submission" date="2016-07" db="EMBL/GenBank/DDBJ databases">
        <title>Nontailed viruses are major unrecognized killers of bacteria in the ocean.</title>
        <authorList>
            <person name="Kauffman K."/>
            <person name="Hussain F."/>
            <person name="Yang J."/>
            <person name="Arevalo P."/>
            <person name="Brown J."/>
            <person name="Cutler M."/>
            <person name="Kelly L."/>
            <person name="Polz M.F."/>
        </authorList>
    </citation>
    <scope>NUCLEOTIDE SEQUENCE [LARGE SCALE GENOMIC DNA]</scope>
    <source>
        <strain evidence="2">10N.286.54.F3</strain>
    </source>
</reference>
<protein>
    <submittedName>
        <fullName evidence="1">Uncharacterized protein</fullName>
    </submittedName>
</protein>
<comment type="caution">
    <text evidence="1">The sequence shown here is derived from an EMBL/GenBank/DDBJ whole genome shotgun (WGS) entry which is preliminary data.</text>
</comment>
<dbReference type="AlphaFoldDB" id="A0A2N7CH17"/>
<dbReference type="Proteomes" id="UP000235405">
    <property type="component" value="Unassembled WGS sequence"/>
</dbReference>
<organism evidence="1 2">
    <name type="scientific">Vibrio splendidus</name>
    <dbReference type="NCBI Taxonomy" id="29497"/>
    <lineage>
        <taxon>Bacteria</taxon>
        <taxon>Pseudomonadati</taxon>
        <taxon>Pseudomonadota</taxon>
        <taxon>Gammaproteobacteria</taxon>
        <taxon>Vibrionales</taxon>
        <taxon>Vibrionaceae</taxon>
        <taxon>Vibrio</taxon>
    </lineage>
</organism>
<sequence length="99" mass="11168">MEVTATVINVKFGTIEENGMEWAQVNIIDNKLTSNDGFHGVQPAKLKMVTDNRNELAMKLTSELRKLSIPMPCKLKLHLNEHLQAGEMKMIVSGYELIK</sequence>
<evidence type="ECO:0000313" key="1">
    <source>
        <dbReference type="EMBL" id="PMF23404.1"/>
    </source>
</evidence>
<proteinExistence type="predicted"/>
<accession>A0A2N7CH17</accession>